<comment type="caution">
    <text evidence="12">The sequence shown here is derived from an EMBL/GenBank/DDBJ whole genome shotgun (WGS) entry which is preliminary data.</text>
</comment>
<dbReference type="Proteomes" id="UP001381693">
    <property type="component" value="Unassembled WGS sequence"/>
</dbReference>
<evidence type="ECO:0000313" key="12">
    <source>
        <dbReference type="EMBL" id="KAK7021794.1"/>
    </source>
</evidence>
<evidence type="ECO:0000256" key="7">
    <source>
        <dbReference type="ARBA" id="ARBA00023004"/>
    </source>
</evidence>
<feature type="chain" id="PRO_5042942295" description="Aldehyde oxidase/xanthine dehydrogenase second molybdopterin binding domain-containing protein" evidence="10">
    <location>
        <begin position="19"/>
        <end position="235"/>
    </location>
</feature>
<evidence type="ECO:0000256" key="4">
    <source>
        <dbReference type="ARBA" id="ARBA00022714"/>
    </source>
</evidence>
<accession>A0AAN8WAH6</accession>
<dbReference type="InterPro" id="IPR016208">
    <property type="entry name" value="Ald_Oxase/xanthine_DH-like"/>
</dbReference>
<comment type="cofactor">
    <cofactor evidence="1">
        <name>Mo-molybdopterin</name>
        <dbReference type="ChEBI" id="CHEBI:71302"/>
    </cofactor>
</comment>
<evidence type="ECO:0000256" key="2">
    <source>
        <dbReference type="ARBA" id="ARBA00001974"/>
    </source>
</evidence>
<evidence type="ECO:0000256" key="3">
    <source>
        <dbReference type="ARBA" id="ARBA00006849"/>
    </source>
</evidence>
<keyword evidence="10" id="KW-0732">Signal</keyword>
<evidence type="ECO:0000256" key="8">
    <source>
        <dbReference type="ARBA" id="ARBA00023014"/>
    </source>
</evidence>
<dbReference type="PANTHER" id="PTHR45444">
    <property type="entry name" value="XANTHINE DEHYDROGENASE"/>
    <property type="match status" value="1"/>
</dbReference>
<dbReference type="GO" id="GO:0005506">
    <property type="term" value="F:iron ion binding"/>
    <property type="evidence" value="ECO:0007669"/>
    <property type="project" value="InterPro"/>
</dbReference>
<proteinExistence type="inferred from homology"/>
<sequence>MKITIIAKLLFLVGHVEAIAVIENVMEHVAHVLKKDPLEVREVNMAPPSVPRLRSAPLEKNVFADKILPLLKEKSSYKQRKQEIGAFNTTNKWKKRGISIIPVQYAMDYPPMMRYGVQVSIYKQDGTVAITHGGIEMGQGINTKIAQVAAYVLRIPLDKITFKASDSMIGANSMVTGGSFGTDLCAHGVKMACTALRDRIEAVRKILKEEEGSEPAWEEVVLKCHSQNVDLTQRY</sequence>
<evidence type="ECO:0000256" key="5">
    <source>
        <dbReference type="ARBA" id="ARBA00022723"/>
    </source>
</evidence>
<dbReference type="Gene3D" id="3.30.365.10">
    <property type="entry name" value="Aldehyde oxidase/xanthine dehydrogenase, molybdopterin binding domain"/>
    <property type="match status" value="3"/>
</dbReference>
<feature type="non-terminal residue" evidence="12">
    <location>
        <position position="235"/>
    </location>
</feature>
<dbReference type="PANTHER" id="PTHR45444:SF3">
    <property type="entry name" value="XANTHINE DEHYDROGENASE"/>
    <property type="match status" value="1"/>
</dbReference>
<dbReference type="GO" id="GO:0051537">
    <property type="term" value="F:2 iron, 2 sulfur cluster binding"/>
    <property type="evidence" value="ECO:0007669"/>
    <property type="project" value="UniProtKB-KW"/>
</dbReference>
<evidence type="ECO:0000313" key="13">
    <source>
        <dbReference type="Proteomes" id="UP001381693"/>
    </source>
</evidence>
<gene>
    <name evidence="12" type="ORF">SK128_010783</name>
</gene>
<keyword evidence="5" id="KW-0479">Metal-binding</keyword>
<comment type="similarity">
    <text evidence="3">Belongs to the xanthine dehydrogenase family.</text>
</comment>
<feature type="domain" description="Aldehyde oxidase/xanthine dehydrogenase second molybdopterin binding" evidence="11">
    <location>
        <begin position="71"/>
        <end position="233"/>
    </location>
</feature>
<feature type="signal peptide" evidence="10">
    <location>
        <begin position="1"/>
        <end position="18"/>
    </location>
</feature>
<evidence type="ECO:0000256" key="10">
    <source>
        <dbReference type="SAM" id="SignalP"/>
    </source>
</evidence>
<organism evidence="12 13">
    <name type="scientific">Halocaridina rubra</name>
    <name type="common">Hawaiian red shrimp</name>
    <dbReference type="NCBI Taxonomy" id="373956"/>
    <lineage>
        <taxon>Eukaryota</taxon>
        <taxon>Metazoa</taxon>
        <taxon>Ecdysozoa</taxon>
        <taxon>Arthropoda</taxon>
        <taxon>Crustacea</taxon>
        <taxon>Multicrustacea</taxon>
        <taxon>Malacostraca</taxon>
        <taxon>Eumalacostraca</taxon>
        <taxon>Eucarida</taxon>
        <taxon>Decapoda</taxon>
        <taxon>Pleocyemata</taxon>
        <taxon>Caridea</taxon>
        <taxon>Atyoidea</taxon>
        <taxon>Atyidae</taxon>
        <taxon>Halocaridina</taxon>
    </lineage>
</organism>
<dbReference type="AlphaFoldDB" id="A0AAN8WAH6"/>
<keyword evidence="8" id="KW-0411">Iron-sulfur</keyword>
<dbReference type="GO" id="GO:0016491">
    <property type="term" value="F:oxidoreductase activity"/>
    <property type="evidence" value="ECO:0007669"/>
    <property type="project" value="UniProtKB-KW"/>
</dbReference>
<protein>
    <recommendedName>
        <fullName evidence="11">Aldehyde oxidase/xanthine dehydrogenase second molybdopterin binding domain-containing protein</fullName>
    </recommendedName>
</protein>
<name>A0AAN8WAH6_HALRR</name>
<dbReference type="InterPro" id="IPR046867">
    <property type="entry name" value="AldOxase/xan_DH_MoCoBD2"/>
</dbReference>
<dbReference type="SUPFAM" id="SSF56003">
    <property type="entry name" value="Molybdenum cofactor-binding domain"/>
    <property type="match status" value="1"/>
</dbReference>
<keyword evidence="7" id="KW-0408">Iron</keyword>
<evidence type="ECO:0000256" key="6">
    <source>
        <dbReference type="ARBA" id="ARBA00023002"/>
    </source>
</evidence>
<keyword evidence="6" id="KW-0560">Oxidoreductase</keyword>
<dbReference type="EMBL" id="JAXCGZ010022879">
    <property type="protein sequence ID" value="KAK7021794.1"/>
    <property type="molecule type" value="Genomic_DNA"/>
</dbReference>
<dbReference type="InterPro" id="IPR037165">
    <property type="entry name" value="AldOxase/xan_DH_Mopterin-bd_sf"/>
</dbReference>
<comment type="cofactor">
    <cofactor evidence="9">
        <name>[2Fe-2S] cluster</name>
        <dbReference type="ChEBI" id="CHEBI:190135"/>
    </cofactor>
</comment>
<keyword evidence="4" id="KW-0001">2Fe-2S</keyword>
<evidence type="ECO:0000259" key="11">
    <source>
        <dbReference type="Pfam" id="PF20256"/>
    </source>
</evidence>
<dbReference type="Pfam" id="PF20256">
    <property type="entry name" value="MoCoBD_2"/>
    <property type="match status" value="1"/>
</dbReference>
<comment type="cofactor">
    <cofactor evidence="2">
        <name>FAD</name>
        <dbReference type="ChEBI" id="CHEBI:57692"/>
    </cofactor>
</comment>
<reference evidence="12 13" key="1">
    <citation type="submission" date="2023-11" db="EMBL/GenBank/DDBJ databases">
        <title>Halocaridina rubra genome assembly.</title>
        <authorList>
            <person name="Smith C."/>
        </authorList>
    </citation>
    <scope>NUCLEOTIDE SEQUENCE [LARGE SCALE GENOMIC DNA]</scope>
    <source>
        <strain evidence="12">EP-1</strain>
        <tissue evidence="12">Whole</tissue>
    </source>
</reference>
<dbReference type="FunFam" id="3.30.365.10:FF:000002">
    <property type="entry name" value="Xanthine dehydrogenase oxidase"/>
    <property type="match status" value="1"/>
</dbReference>
<keyword evidence="13" id="KW-1185">Reference proteome</keyword>
<evidence type="ECO:0000256" key="9">
    <source>
        <dbReference type="ARBA" id="ARBA00034078"/>
    </source>
</evidence>
<evidence type="ECO:0000256" key="1">
    <source>
        <dbReference type="ARBA" id="ARBA00001924"/>
    </source>
</evidence>